<dbReference type="Gene3D" id="3.30.530.20">
    <property type="match status" value="1"/>
</dbReference>
<dbReference type="EMBL" id="JAETXL010000004">
    <property type="protein sequence ID" value="MBL6276711.1"/>
    <property type="molecule type" value="Genomic_DNA"/>
</dbReference>
<dbReference type="Pfam" id="PF10604">
    <property type="entry name" value="Polyketide_cyc2"/>
    <property type="match status" value="1"/>
</dbReference>
<dbReference type="InterPro" id="IPR023393">
    <property type="entry name" value="START-like_dom_sf"/>
</dbReference>
<dbReference type="Proteomes" id="UP000661193">
    <property type="component" value="Unassembled WGS sequence"/>
</dbReference>
<sequence length="122" mass="13446">MGASGERAVAGVTSGCLGPGQTVTWQARHFGVRWRMTVQITEYESPHRFVDEQVSGPFRHWRHEHILTPAPDDPATTVMRDVIDFTAPGGPAGSLVAAVILRPYLQRLIARRNHFLACSLAD</sequence>
<accession>A0ABS1UMX7</accession>
<comment type="caution">
    <text evidence="1">The sequence shown here is derived from an EMBL/GenBank/DDBJ whole genome shotgun (WGS) entry which is preliminary data.</text>
</comment>
<reference evidence="1 2" key="1">
    <citation type="submission" date="2021-01" db="EMBL/GenBank/DDBJ databases">
        <title>Genome sequencing of Micromonospora fiedleri MG-37.</title>
        <authorList>
            <person name="Moreland P.E.J."/>
            <person name="Stach J.E.M."/>
        </authorList>
    </citation>
    <scope>NUCLEOTIDE SEQUENCE [LARGE SCALE GENOMIC DNA]</scope>
    <source>
        <strain evidence="1 2">MG-37</strain>
    </source>
</reference>
<evidence type="ECO:0000313" key="1">
    <source>
        <dbReference type="EMBL" id="MBL6276711.1"/>
    </source>
</evidence>
<dbReference type="SUPFAM" id="SSF55961">
    <property type="entry name" value="Bet v1-like"/>
    <property type="match status" value="1"/>
</dbReference>
<dbReference type="InterPro" id="IPR019587">
    <property type="entry name" value="Polyketide_cyclase/dehydratase"/>
</dbReference>
<keyword evidence="2" id="KW-1185">Reference proteome</keyword>
<gene>
    <name evidence="1" type="ORF">JMF97_11110</name>
</gene>
<evidence type="ECO:0000313" key="2">
    <source>
        <dbReference type="Proteomes" id="UP000661193"/>
    </source>
</evidence>
<name>A0ABS1UMX7_9ACTN</name>
<organism evidence="1 2">
    <name type="scientific">Micromonospora fiedleri</name>
    <dbReference type="NCBI Taxonomy" id="1157498"/>
    <lineage>
        <taxon>Bacteria</taxon>
        <taxon>Bacillati</taxon>
        <taxon>Actinomycetota</taxon>
        <taxon>Actinomycetes</taxon>
        <taxon>Micromonosporales</taxon>
        <taxon>Micromonosporaceae</taxon>
        <taxon>Micromonospora</taxon>
    </lineage>
</organism>
<protein>
    <submittedName>
        <fullName evidence="1">SRPBCC family protein</fullName>
    </submittedName>
</protein>
<dbReference type="RefSeq" id="WP_203221533.1">
    <property type="nucleotide sequence ID" value="NZ_JAETXL010000004.1"/>
</dbReference>
<dbReference type="CDD" id="cd07820">
    <property type="entry name" value="SRPBCC_3"/>
    <property type="match status" value="1"/>
</dbReference>
<proteinExistence type="predicted"/>